<dbReference type="EMBL" id="JAIWYP010000004">
    <property type="protein sequence ID" value="KAH3842116.1"/>
    <property type="molecule type" value="Genomic_DNA"/>
</dbReference>
<sequence length="114" mass="13406">MSDYIEYPNFNLILEDNYFEPELNERIRNSKDVIKISFEDFQAKFGFDAIVLFDFDDELKLLATDNLASKNIPVNGNQNMDFIWQEIITDQENKDEARKNIGKNAKIYSKKTVK</sequence>
<accession>A0A9D4QSM2</accession>
<protein>
    <submittedName>
        <fullName evidence="1">Uncharacterized protein</fullName>
    </submittedName>
</protein>
<keyword evidence="2" id="KW-1185">Reference proteome</keyword>
<name>A0A9D4QSM2_DREPO</name>
<organism evidence="1 2">
    <name type="scientific">Dreissena polymorpha</name>
    <name type="common">Zebra mussel</name>
    <name type="synonym">Mytilus polymorpha</name>
    <dbReference type="NCBI Taxonomy" id="45954"/>
    <lineage>
        <taxon>Eukaryota</taxon>
        <taxon>Metazoa</taxon>
        <taxon>Spiralia</taxon>
        <taxon>Lophotrochozoa</taxon>
        <taxon>Mollusca</taxon>
        <taxon>Bivalvia</taxon>
        <taxon>Autobranchia</taxon>
        <taxon>Heteroconchia</taxon>
        <taxon>Euheterodonta</taxon>
        <taxon>Imparidentia</taxon>
        <taxon>Neoheterodontei</taxon>
        <taxon>Myida</taxon>
        <taxon>Dreissenoidea</taxon>
        <taxon>Dreissenidae</taxon>
        <taxon>Dreissena</taxon>
    </lineage>
</organism>
<dbReference type="AlphaFoldDB" id="A0A9D4QSM2"/>
<evidence type="ECO:0000313" key="2">
    <source>
        <dbReference type="Proteomes" id="UP000828390"/>
    </source>
</evidence>
<proteinExistence type="predicted"/>
<reference evidence="1" key="2">
    <citation type="submission" date="2020-11" db="EMBL/GenBank/DDBJ databases">
        <authorList>
            <person name="McCartney M.A."/>
            <person name="Auch B."/>
            <person name="Kono T."/>
            <person name="Mallez S."/>
            <person name="Becker A."/>
            <person name="Gohl D.M."/>
            <person name="Silverstein K.A.T."/>
            <person name="Koren S."/>
            <person name="Bechman K.B."/>
            <person name="Herman A."/>
            <person name="Abrahante J.E."/>
            <person name="Garbe J."/>
        </authorList>
    </citation>
    <scope>NUCLEOTIDE SEQUENCE</scope>
    <source>
        <strain evidence="1">Duluth1</strain>
        <tissue evidence="1">Whole animal</tissue>
    </source>
</reference>
<dbReference type="Proteomes" id="UP000828390">
    <property type="component" value="Unassembled WGS sequence"/>
</dbReference>
<comment type="caution">
    <text evidence="1">The sequence shown here is derived from an EMBL/GenBank/DDBJ whole genome shotgun (WGS) entry which is preliminary data.</text>
</comment>
<reference evidence="1" key="1">
    <citation type="journal article" date="2019" name="bioRxiv">
        <title>The Genome of the Zebra Mussel, Dreissena polymorpha: A Resource for Invasive Species Research.</title>
        <authorList>
            <person name="McCartney M.A."/>
            <person name="Auch B."/>
            <person name="Kono T."/>
            <person name="Mallez S."/>
            <person name="Zhang Y."/>
            <person name="Obille A."/>
            <person name="Becker A."/>
            <person name="Abrahante J.E."/>
            <person name="Garbe J."/>
            <person name="Badalamenti J.P."/>
            <person name="Herman A."/>
            <person name="Mangelson H."/>
            <person name="Liachko I."/>
            <person name="Sullivan S."/>
            <person name="Sone E.D."/>
            <person name="Koren S."/>
            <person name="Silverstein K.A.T."/>
            <person name="Beckman K.B."/>
            <person name="Gohl D.M."/>
        </authorList>
    </citation>
    <scope>NUCLEOTIDE SEQUENCE</scope>
    <source>
        <strain evidence="1">Duluth1</strain>
        <tissue evidence="1">Whole animal</tissue>
    </source>
</reference>
<gene>
    <name evidence="1" type="ORF">DPMN_115604</name>
</gene>
<evidence type="ECO:0000313" key="1">
    <source>
        <dbReference type="EMBL" id="KAH3842116.1"/>
    </source>
</evidence>